<sequence length="906" mass="98293">MRYGVLAEPADLAKHPPSGAQLRNVLVVLAVLAVFFSLLAPFARTPLPAAPEFIPMVQSVLIGSNLLTGILLLGHVHTSRSWSLGILTLGYLCTALIALAHMLTFPGLFSPHGVLGGNAQTTPWLFLIWHALFPLFVLGYARTYRRPLPAHFMRAGALLMALFVAALVLICTTGAPYLPELMDGHRFRPAYRWLGAVVLGLALFALWKTAQKRPRAVLDVWLTIAMSAWAFEVLLSCLLNDGRFDLGFYAGRLYGLAASLFVLGAVAIDNIALHGRLHDTFEEMIEARSRAQWQSLLGSVLRQLPDGVLIVDREGRCVMANDLAEQMAARFEHTGLGDMAGPAAMLSLIGEPVRRAIRGEAFRDAVLESLTRDGRRVYSVSGAPLRDGAAELAAAVIVLDDITDRTLAGAALARALDQTRYLIENTPLAVIEWDRDFVIRLWNRRAEELFGWTAGEAVGRRIDALPVIHEEDAGMVAGAMGRLLDSATRYVKSSNRNRTRDGRTLCCEWYNSVLHDEEGQIDRVFSLVLDVSEREEAMEALREADRRKDVYIATLAHELRNPLAPIANAASLLRGKALAQDRIEWIAAMVGRQTAQMARLLDDLLDVTRISRGKIELHRAPVELGRLLRDTLQTSMPLVEAGRHTVALDLSEEPVWVDADALRLTQVLANLINNAAKYTPPGGRIAILLEERAGEARVEVSDNGIGIEPDMLARVFDAFVQVSSASHLAQGGLGIGLSLARGLVELHGGRLSAHSEGPGHGSAFTVTLPAIRPASTPDVAEQQGAAGPRLGKHVLVADDNVDAAESLAWLLRSEGATVDVAHDGAAALRMFDAHPADIAVLDQGMPEMDGLEVAAILARRVPRPFLVAVTGRGRQEDRAASLAAGFDEHLTKPVAPQQLIDLLGKL</sequence>
<dbReference type="SMART" id="SM00388">
    <property type="entry name" value="HisKA"/>
    <property type="match status" value="1"/>
</dbReference>
<evidence type="ECO:0000256" key="1">
    <source>
        <dbReference type="ARBA" id="ARBA00000085"/>
    </source>
</evidence>
<evidence type="ECO:0000259" key="8">
    <source>
        <dbReference type="SMART" id="SM00387"/>
    </source>
</evidence>
<evidence type="ECO:0000256" key="6">
    <source>
        <dbReference type="SAM" id="Phobius"/>
    </source>
</evidence>
<dbReference type="PANTHER" id="PTHR43047:SF72">
    <property type="entry name" value="OSMOSENSING HISTIDINE PROTEIN KINASE SLN1"/>
    <property type="match status" value="1"/>
</dbReference>
<dbReference type="Pfam" id="PF17158">
    <property type="entry name" value="MASE4"/>
    <property type="match status" value="1"/>
</dbReference>
<dbReference type="SMART" id="SM00091">
    <property type="entry name" value="PAS"/>
    <property type="match status" value="2"/>
</dbReference>
<proteinExistence type="predicted"/>
<evidence type="ECO:0000256" key="3">
    <source>
        <dbReference type="ARBA" id="ARBA00022553"/>
    </source>
</evidence>
<name>A0ABM8C683_9BURK</name>
<reference evidence="11" key="1">
    <citation type="submission" date="2022-11" db="EMBL/GenBank/DDBJ databases">
        <title>Isolation and characterization of PLA-degrading bacterium Massilia sp. from Antarctic soil.</title>
        <authorList>
            <person name="Sato K."/>
            <person name="Gomez-Fuentes C."/>
            <person name="Ahmad S.A."/>
            <person name="Zulkharnain A."/>
        </authorList>
    </citation>
    <scope>NUCLEOTIDE SEQUENCE</scope>
    <source>
        <strain evidence="11">N-3</strain>
    </source>
</reference>
<feature type="domain" description="PAS" evidence="7">
    <location>
        <begin position="295"/>
        <end position="358"/>
    </location>
</feature>
<organism evidence="11 12">
    <name type="scientific">Massilia varians</name>
    <dbReference type="NCBI Taxonomy" id="457921"/>
    <lineage>
        <taxon>Bacteria</taxon>
        <taxon>Pseudomonadati</taxon>
        <taxon>Pseudomonadota</taxon>
        <taxon>Betaproteobacteria</taxon>
        <taxon>Burkholderiales</taxon>
        <taxon>Oxalobacteraceae</taxon>
        <taxon>Telluria group</taxon>
        <taxon>Massilia</taxon>
    </lineage>
</organism>
<evidence type="ECO:0000313" key="11">
    <source>
        <dbReference type="EMBL" id="BDT58749.1"/>
    </source>
</evidence>
<keyword evidence="3" id="KW-0597">Phosphoprotein</keyword>
<dbReference type="CDD" id="cd00130">
    <property type="entry name" value="PAS"/>
    <property type="match status" value="2"/>
</dbReference>
<dbReference type="EMBL" id="AP026966">
    <property type="protein sequence ID" value="BDT58749.1"/>
    <property type="molecule type" value="Genomic_DNA"/>
</dbReference>
<dbReference type="SUPFAM" id="SSF52172">
    <property type="entry name" value="CheY-like"/>
    <property type="match status" value="1"/>
</dbReference>
<feature type="domain" description="Response regulatory" evidence="10">
    <location>
        <begin position="792"/>
        <end position="903"/>
    </location>
</feature>
<accession>A0ABM8C683</accession>
<feature type="transmembrane region" description="Helical" evidence="6">
    <location>
        <begin position="247"/>
        <end position="268"/>
    </location>
</feature>
<evidence type="ECO:0000259" key="7">
    <source>
        <dbReference type="SMART" id="SM00091"/>
    </source>
</evidence>
<keyword evidence="12" id="KW-1185">Reference proteome</keyword>
<protein>
    <recommendedName>
        <fullName evidence="2">histidine kinase</fullName>
        <ecNumber evidence="2">2.7.13.3</ecNumber>
    </recommendedName>
</protein>
<keyword evidence="6" id="KW-0472">Membrane</keyword>
<dbReference type="InterPro" id="IPR001789">
    <property type="entry name" value="Sig_transdc_resp-reg_receiver"/>
</dbReference>
<dbReference type="SUPFAM" id="SSF55874">
    <property type="entry name" value="ATPase domain of HSP90 chaperone/DNA topoisomerase II/histidine kinase"/>
    <property type="match status" value="1"/>
</dbReference>
<dbReference type="CDD" id="cd00075">
    <property type="entry name" value="HATPase"/>
    <property type="match status" value="1"/>
</dbReference>
<dbReference type="InterPro" id="IPR004358">
    <property type="entry name" value="Sig_transdc_His_kin-like_C"/>
</dbReference>
<dbReference type="SMART" id="SM00086">
    <property type="entry name" value="PAC"/>
    <property type="match status" value="2"/>
</dbReference>
<dbReference type="InterPro" id="IPR036097">
    <property type="entry name" value="HisK_dim/P_sf"/>
</dbReference>
<dbReference type="InterPro" id="IPR033424">
    <property type="entry name" value="MASE4"/>
</dbReference>
<dbReference type="Pfam" id="PF02518">
    <property type="entry name" value="HATPase_c"/>
    <property type="match status" value="1"/>
</dbReference>
<dbReference type="GO" id="GO:0016301">
    <property type="term" value="F:kinase activity"/>
    <property type="evidence" value="ECO:0007669"/>
    <property type="project" value="UniProtKB-KW"/>
</dbReference>
<dbReference type="InterPro" id="IPR003661">
    <property type="entry name" value="HisK_dim/P_dom"/>
</dbReference>
<feature type="domain" description="Histidine kinase/HSP90-like ATPase" evidence="8">
    <location>
        <begin position="659"/>
        <end position="772"/>
    </location>
</feature>
<dbReference type="Pfam" id="PF00072">
    <property type="entry name" value="Response_reg"/>
    <property type="match status" value="1"/>
</dbReference>
<evidence type="ECO:0000313" key="12">
    <source>
        <dbReference type="Proteomes" id="UP001163336"/>
    </source>
</evidence>
<feature type="transmembrane region" description="Helical" evidence="6">
    <location>
        <begin position="155"/>
        <end position="178"/>
    </location>
</feature>
<dbReference type="Pfam" id="PF08448">
    <property type="entry name" value="PAS_4"/>
    <property type="match status" value="2"/>
</dbReference>
<dbReference type="Gene3D" id="3.30.565.10">
    <property type="entry name" value="Histidine kinase-like ATPase, C-terminal domain"/>
    <property type="match status" value="1"/>
</dbReference>
<evidence type="ECO:0000259" key="9">
    <source>
        <dbReference type="SMART" id="SM00388"/>
    </source>
</evidence>
<evidence type="ECO:0000256" key="2">
    <source>
        <dbReference type="ARBA" id="ARBA00012438"/>
    </source>
</evidence>
<dbReference type="SUPFAM" id="SSF47384">
    <property type="entry name" value="Homodimeric domain of signal transducing histidine kinase"/>
    <property type="match status" value="1"/>
</dbReference>
<feature type="transmembrane region" description="Helical" evidence="6">
    <location>
        <begin position="124"/>
        <end position="143"/>
    </location>
</feature>
<dbReference type="InterPro" id="IPR001610">
    <property type="entry name" value="PAC"/>
</dbReference>
<dbReference type="Pfam" id="PF00512">
    <property type="entry name" value="HisKA"/>
    <property type="match status" value="1"/>
</dbReference>
<feature type="transmembrane region" description="Helical" evidence="6">
    <location>
        <begin position="190"/>
        <end position="207"/>
    </location>
</feature>
<feature type="domain" description="PAS" evidence="7">
    <location>
        <begin position="417"/>
        <end position="485"/>
    </location>
</feature>
<dbReference type="InterPro" id="IPR035965">
    <property type="entry name" value="PAS-like_dom_sf"/>
</dbReference>
<dbReference type="SMART" id="SM00448">
    <property type="entry name" value="REC"/>
    <property type="match status" value="1"/>
</dbReference>
<dbReference type="Gene3D" id="3.30.450.20">
    <property type="entry name" value="PAS domain"/>
    <property type="match status" value="2"/>
</dbReference>
<dbReference type="InterPro" id="IPR036890">
    <property type="entry name" value="HATPase_C_sf"/>
</dbReference>
<gene>
    <name evidence="11" type="ORF">MasN3_22430</name>
</gene>
<feature type="transmembrane region" description="Helical" evidence="6">
    <location>
        <begin position="86"/>
        <end position="104"/>
    </location>
</feature>
<evidence type="ECO:0000256" key="5">
    <source>
        <dbReference type="ARBA" id="ARBA00022777"/>
    </source>
</evidence>
<dbReference type="PANTHER" id="PTHR43047">
    <property type="entry name" value="TWO-COMPONENT HISTIDINE PROTEIN KINASE"/>
    <property type="match status" value="1"/>
</dbReference>
<evidence type="ECO:0000259" key="10">
    <source>
        <dbReference type="SMART" id="SM00448"/>
    </source>
</evidence>
<keyword evidence="6" id="KW-1133">Transmembrane helix</keyword>
<dbReference type="SMART" id="SM00387">
    <property type="entry name" value="HATPase_c"/>
    <property type="match status" value="1"/>
</dbReference>
<dbReference type="Proteomes" id="UP001163336">
    <property type="component" value="Chromosome"/>
</dbReference>
<dbReference type="EC" id="2.7.13.3" evidence="2"/>
<comment type="catalytic activity">
    <reaction evidence="1">
        <text>ATP + protein L-histidine = ADP + protein N-phospho-L-histidine.</text>
        <dbReference type="EC" id="2.7.13.3"/>
    </reaction>
</comment>
<dbReference type="InterPro" id="IPR003594">
    <property type="entry name" value="HATPase_dom"/>
</dbReference>
<feature type="transmembrane region" description="Helical" evidence="6">
    <location>
        <begin position="55"/>
        <end position="74"/>
    </location>
</feature>
<dbReference type="Gene3D" id="3.40.50.2300">
    <property type="match status" value="1"/>
</dbReference>
<keyword evidence="4" id="KW-0808">Transferase</keyword>
<keyword evidence="5 11" id="KW-0418">Kinase</keyword>
<dbReference type="PRINTS" id="PR00344">
    <property type="entry name" value="BCTRLSENSOR"/>
</dbReference>
<dbReference type="NCBIfam" id="TIGR00229">
    <property type="entry name" value="sensory_box"/>
    <property type="match status" value="1"/>
</dbReference>
<dbReference type="InterPro" id="IPR013656">
    <property type="entry name" value="PAS_4"/>
</dbReference>
<dbReference type="InterPro" id="IPR000014">
    <property type="entry name" value="PAS"/>
</dbReference>
<dbReference type="CDD" id="cd17580">
    <property type="entry name" value="REC_2_DhkD-like"/>
    <property type="match status" value="1"/>
</dbReference>
<feature type="domain" description="Signal transduction histidine kinase dimerisation/phosphoacceptor" evidence="9">
    <location>
        <begin position="547"/>
        <end position="613"/>
    </location>
</feature>
<dbReference type="InterPro" id="IPR011006">
    <property type="entry name" value="CheY-like_superfamily"/>
</dbReference>
<keyword evidence="6" id="KW-0812">Transmembrane</keyword>
<evidence type="ECO:0000256" key="4">
    <source>
        <dbReference type="ARBA" id="ARBA00022679"/>
    </source>
</evidence>
<dbReference type="Gene3D" id="1.10.287.130">
    <property type="match status" value="1"/>
</dbReference>
<feature type="transmembrane region" description="Helical" evidence="6">
    <location>
        <begin position="24"/>
        <end position="43"/>
    </location>
</feature>
<dbReference type="SUPFAM" id="SSF55785">
    <property type="entry name" value="PYP-like sensor domain (PAS domain)"/>
    <property type="match status" value="2"/>
</dbReference>
<dbReference type="CDD" id="cd00082">
    <property type="entry name" value="HisKA"/>
    <property type="match status" value="1"/>
</dbReference>